<dbReference type="GO" id="GO:0005737">
    <property type="term" value="C:cytoplasm"/>
    <property type="evidence" value="ECO:0007669"/>
    <property type="project" value="TreeGrafter"/>
</dbReference>
<dbReference type="Pfam" id="PF21034">
    <property type="entry name" value="BCAS3_WD40"/>
    <property type="match status" value="1"/>
</dbReference>
<dbReference type="OrthoDB" id="25778at2759"/>
<gene>
    <name evidence="3" type="ORF">NLS_LOCUS9472</name>
</gene>
<sequence length="329" mass="36945">MSTLEPLSCTSRKQPCRYLKEQQVQPQPRYEYSQGQYEQENVKSTRALSPSSRGSNIKPVVPYAATFPYARSQEEPILHHPKGQCVKPQCVPEATLMSSMAELVHDIIPQATNPQTVPERIEWVNIQKCSNVNDRKRVVDVIIVGLARGYQIWARMENGDCREILSERQGPLRTGLLLSMECESSFGIHNDWFKGFRPLFALVDENTPVPDRQCCTVSFVSLLNSQFVHRINFTDSVQALAASTKVFVVSFIDHIVILDMMSLREQRTICNTQIYEGCGTPFAVSDVFLAFAGSELQQEYQSCGGMGGEDIFQDSSSYSVVSVAKVKIN</sequence>
<dbReference type="GO" id="GO:0006914">
    <property type="term" value="P:autophagy"/>
    <property type="evidence" value="ECO:0007669"/>
    <property type="project" value="InterPro"/>
</dbReference>
<dbReference type="PANTHER" id="PTHR13268">
    <property type="entry name" value="BREAST CARCINOMA AMPLIFIED SEQUENCE 3"/>
    <property type="match status" value="1"/>
</dbReference>
<dbReference type="PANTHER" id="PTHR13268:SF0">
    <property type="entry name" value="BCAS3 MICROTUBULE ASSOCIATED CELL MIGRATION FACTOR"/>
    <property type="match status" value="1"/>
</dbReference>
<dbReference type="InterPro" id="IPR048382">
    <property type="entry name" value="BCAS3_WD40"/>
</dbReference>
<dbReference type="AlphaFoldDB" id="A0A3P7M5V1"/>
<evidence type="ECO:0000313" key="3">
    <source>
        <dbReference type="EMBL" id="VDM91781.1"/>
    </source>
</evidence>
<name>A0A3P7M5V1_LITSI</name>
<reference evidence="3 4" key="1">
    <citation type="submission" date="2018-08" db="EMBL/GenBank/DDBJ databases">
        <authorList>
            <person name="Laetsch R D."/>
            <person name="Stevens L."/>
            <person name="Kumar S."/>
            <person name="Blaxter L. M."/>
        </authorList>
    </citation>
    <scope>NUCLEOTIDE SEQUENCE [LARGE SCALE GENOMIC DNA]</scope>
</reference>
<dbReference type="EMBL" id="UYRX01001624">
    <property type="protein sequence ID" value="VDM91781.1"/>
    <property type="molecule type" value="Genomic_DNA"/>
</dbReference>
<feature type="domain" description="BCAS3 WD40" evidence="2">
    <location>
        <begin position="141"/>
        <end position="326"/>
    </location>
</feature>
<organism evidence="3 4">
    <name type="scientific">Litomosoides sigmodontis</name>
    <name type="common">Filarial nematode worm</name>
    <dbReference type="NCBI Taxonomy" id="42156"/>
    <lineage>
        <taxon>Eukaryota</taxon>
        <taxon>Metazoa</taxon>
        <taxon>Ecdysozoa</taxon>
        <taxon>Nematoda</taxon>
        <taxon>Chromadorea</taxon>
        <taxon>Rhabditida</taxon>
        <taxon>Spirurina</taxon>
        <taxon>Spiruromorpha</taxon>
        <taxon>Filarioidea</taxon>
        <taxon>Onchocercidae</taxon>
        <taxon>Litomosoides</taxon>
    </lineage>
</organism>
<proteinExistence type="predicted"/>
<dbReference type="Proteomes" id="UP000277928">
    <property type="component" value="Unassembled WGS sequence"/>
</dbReference>
<dbReference type="STRING" id="42156.A0A3P7M5V1"/>
<accession>A0A3P7M5V1</accession>
<feature type="compositionally biased region" description="Polar residues" evidence="1">
    <location>
        <begin position="33"/>
        <end position="54"/>
    </location>
</feature>
<evidence type="ECO:0000313" key="4">
    <source>
        <dbReference type="Proteomes" id="UP000277928"/>
    </source>
</evidence>
<feature type="region of interest" description="Disordered" evidence="1">
    <location>
        <begin position="20"/>
        <end position="54"/>
    </location>
</feature>
<evidence type="ECO:0000259" key="2">
    <source>
        <dbReference type="Pfam" id="PF21034"/>
    </source>
</evidence>
<evidence type="ECO:0000256" key="1">
    <source>
        <dbReference type="SAM" id="MobiDB-lite"/>
    </source>
</evidence>
<dbReference type="InterPro" id="IPR045142">
    <property type="entry name" value="BCAS3-like"/>
</dbReference>
<protein>
    <recommendedName>
        <fullName evidence="2">BCAS3 WD40 domain-containing protein</fullName>
    </recommendedName>
</protein>
<dbReference type="GO" id="GO:0042594">
    <property type="term" value="P:response to starvation"/>
    <property type="evidence" value="ECO:0007669"/>
    <property type="project" value="TreeGrafter"/>
</dbReference>
<keyword evidence="4" id="KW-1185">Reference proteome</keyword>